<keyword evidence="1" id="KW-0732">Signal</keyword>
<feature type="signal peptide" evidence="1">
    <location>
        <begin position="1"/>
        <end position="22"/>
    </location>
</feature>
<accession>A0ABV7UP31</accession>
<protein>
    <submittedName>
        <fullName evidence="2">Uncharacterized protein</fullName>
    </submittedName>
</protein>
<gene>
    <name evidence="2" type="ORF">ACFONL_21335</name>
</gene>
<feature type="chain" id="PRO_5045141070" evidence="1">
    <location>
        <begin position="23"/>
        <end position="116"/>
    </location>
</feature>
<dbReference type="EMBL" id="JBHRYC010000109">
    <property type="protein sequence ID" value="MFC3639887.1"/>
    <property type="molecule type" value="Genomic_DNA"/>
</dbReference>
<evidence type="ECO:0000313" key="2">
    <source>
        <dbReference type="EMBL" id="MFC3639887.1"/>
    </source>
</evidence>
<sequence length="116" mass="12373">MKFRLLTHSLILVLFVTASMMAAWVAPVKAGFVPMERDVMAAMSVDMPCCPNGNDKQSDCTTGCLAVSFCLVKCFASTPTVFGAIVQPLVVTLGLAGDEMLRISPPSEPPARPPRT</sequence>
<reference evidence="3" key="1">
    <citation type="journal article" date="2019" name="Int. J. Syst. Evol. Microbiol.">
        <title>The Global Catalogue of Microorganisms (GCM) 10K type strain sequencing project: providing services to taxonomists for standard genome sequencing and annotation.</title>
        <authorList>
            <consortium name="The Broad Institute Genomics Platform"/>
            <consortium name="The Broad Institute Genome Sequencing Center for Infectious Disease"/>
            <person name="Wu L."/>
            <person name="Ma J."/>
        </authorList>
    </citation>
    <scope>NUCLEOTIDE SEQUENCE [LARGE SCALE GENOMIC DNA]</scope>
    <source>
        <strain evidence="3">KCTC 42282</strain>
    </source>
</reference>
<dbReference type="Proteomes" id="UP001595704">
    <property type="component" value="Unassembled WGS sequence"/>
</dbReference>
<proteinExistence type="predicted"/>
<comment type="caution">
    <text evidence="2">The sequence shown here is derived from an EMBL/GenBank/DDBJ whole genome shotgun (WGS) entry which is preliminary data.</text>
</comment>
<evidence type="ECO:0000256" key="1">
    <source>
        <dbReference type="SAM" id="SignalP"/>
    </source>
</evidence>
<dbReference type="RefSeq" id="WP_191321139.1">
    <property type="nucleotide sequence ID" value="NZ_BNCG01000045.1"/>
</dbReference>
<evidence type="ECO:0000313" key="3">
    <source>
        <dbReference type="Proteomes" id="UP001595704"/>
    </source>
</evidence>
<keyword evidence="3" id="KW-1185">Reference proteome</keyword>
<name>A0ABV7UP31_9HYPH</name>
<organism evidence="2 3">
    <name type="scientific">Camelimonas fluminis</name>
    <dbReference type="NCBI Taxonomy" id="1576911"/>
    <lineage>
        <taxon>Bacteria</taxon>
        <taxon>Pseudomonadati</taxon>
        <taxon>Pseudomonadota</taxon>
        <taxon>Alphaproteobacteria</taxon>
        <taxon>Hyphomicrobiales</taxon>
        <taxon>Chelatococcaceae</taxon>
        <taxon>Camelimonas</taxon>
    </lineage>
</organism>